<feature type="compositionally biased region" description="Polar residues" evidence="1">
    <location>
        <begin position="708"/>
        <end position="718"/>
    </location>
</feature>
<comment type="caution">
    <text evidence="2">The sequence shown here is derived from an EMBL/GenBank/DDBJ whole genome shotgun (WGS) entry which is preliminary data.</text>
</comment>
<feature type="region of interest" description="Disordered" evidence="1">
    <location>
        <begin position="21"/>
        <end position="100"/>
    </location>
</feature>
<feature type="compositionally biased region" description="Acidic residues" evidence="1">
    <location>
        <begin position="625"/>
        <end position="645"/>
    </location>
</feature>
<dbReference type="GO" id="GO:1990116">
    <property type="term" value="P:ribosome-associated ubiquitin-dependent protein catabolic process"/>
    <property type="evidence" value="ECO:0007669"/>
    <property type="project" value="TreeGrafter"/>
</dbReference>
<dbReference type="Proteomes" id="UP000777438">
    <property type="component" value="Unassembled WGS sequence"/>
</dbReference>
<dbReference type="OrthoDB" id="205993at2759"/>
<keyword evidence="3" id="KW-1185">Reference proteome</keyword>
<gene>
    <name evidence="2" type="ORF">B0T10DRAFT_168185</name>
</gene>
<accession>A0A9P8WDC7</accession>
<evidence type="ECO:0000256" key="1">
    <source>
        <dbReference type="SAM" id="MobiDB-lite"/>
    </source>
</evidence>
<name>A0A9P8WDC7_9HYPO</name>
<dbReference type="GO" id="GO:0072344">
    <property type="term" value="P:rescue of stalled ribosome"/>
    <property type="evidence" value="ECO:0007669"/>
    <property type="project" value="TreeGrafter"/>
</dbReference>
<feature type="region of interest" description="Disordered" evidence="1">
    <location>
        <begin position="623"/>
        <end position="645"/>
    </location>
</feature>
<dbReference type="Pfam" id="PF04910">
    <property type="entry name" value="Tcf25"/>
    <property type="match status" value="1"/>
</dbReference>
<evidence type="ECO:0000313" key="2">
    <source>
        <dbReference type="EMBL" id="KAH6896924.1"/>
    </source>
</evidence>
<dbReference type="Gene3D" id="1.25.40.10">
    <property type="entry name" value="Tetratricopeptide repeat domain"/>
    <property type="match status" value="1"/>
</dbReference>
<proteinExistence type="predicted"/>
<feature type="compositionally biased region" description="Basic and acidic residues" evidence="1">
    <location>
        <begin position="68"/>
        <end position="78"/>
    </location>
</feature>
<sequence length="718" mass="81337">MSSRQIRKLQKKKDLEKAEEILAENSEDSDGHEQLATAKPRVSLFAALGGDDDEDEAQDEDDEAESQPVKEEVVEDQKPSSGKSKKKKKKKKKKKGGKALVEEDEIDKAIKELNLNTKAKPDNPSSIIDVKAQAAAFRRNELLSINTHHLRALNEMRSLFGRGIIESAEAEEEQERLRRQRGPVRREVDLETFLRGPPGQKKLPEVSLRRNVFIQGREHWPQRTAGGLTMKEIKKAEDGSWTEYAYFHEGDYDSIQWFFWSCVQIGDPMRMVHLLNQAPYHVSTLLQVSSIAKQDQNMSLAAELCERALFSFGRVTTSTFRQNMEQGRARLDFRRPENRQFWLAGYHYIRSLVRKGTYRTALEWAKLLFALDPSDPYSMRYFINALAIRAHEARWLVDFVKEVEARNDHFDFVYLQQTLVLAKLQMGDQDGARADLEAGLKRVPWLYCALFQELNLDTPSSIWGINAETDERLFWVRLYLSLAKDLWNNTQAIALLQSVAKALDKVDDSNLLPEDLRADLGPTRLAYLSGETSLLAAAPKDLLEAQPNYEFDPLPPPEKENIFTGQATKGPWMGGGVQPSEEGRRLHLRLMDLLARQPGGPVAPMQAAIGGAADDLRADALRENDESDDEIEEENGRDEWDEYGQDEWDEYIEDSQAMEDMIDMEELEGLAAQTRGEGTGMWATLRELVAAMRAGHPEGYSGSEGDENTSTSAEDNEG</sequence>
<organism evidence="2 3">
    <name type="scientific">Thelonectria olida</name>
    <dbReference type="NCBI Taxonomy" id="1576542"/>
    <lineage>
        <taxon>Eukaryota</taxon>
        <taxon>Fungi</taxon>
        <taxon>Dikarya</taxon>
        <taxon>Ascomycota</taxon>
        <taxon>Pezizomycotina</taxon>
        <taxon>Sordariomycetes</taxon>
        <taxon>Hypocreomycetidae</taxon>
        <taxon>Hypocreales</taxon>
        <taxon>Nectriaceae</taxon>
        <taxon>Thelonectria</taxon>
    </lineage>
</organism>
<feature type="compositionally biased region" description="Acidic residues" evidence="1">
    <location>
        <begin position="50"/>
        <end position="65"/>
    </location>
</feature>
<evidence type="ECO:0000313" key="3">
    <source>
        <dbReference type="Proteomes" id="UP000777438"/>
    </source>
</evidence>
<dbReference type="PANTHER" id="PTHR22684:SF0">
    <property type="entry name" value="RIBOSOME QUALITY CONTROL COMPLEX SUBUNIT TCF25"/>
    <property type="match status" value="1"/>
</dbReference>
<dbReference type="InterPro" id="IPR006994">
    <property type="entry name" value="TCF25/Rqc1"/>
</dbReference>
<feature type="compositionally biased region" description="Basic residues" evidence="1">
    <location>
        <begin position="83"/>
        <end position="97"/>
    </location>
</feature>
<dbReference type="InterPro" id="IPR011990">
    <property type="entry name" value="TPR-like_helical_dom_sf"/>
</dbReference>
<protein>
    <submittedName>
        <fullName evidence="2">Transcriptional repressor TCF25-domain-containing protein</fullName>
    </submittedName>
</protein>
<dbReference type="PANTHER" id="PTHR22684">
    <property type="entry name" value="NULP1-RELATED"/>
    <property type="match status" value="1"/>
</dbReference>
<feature type="compositionally biased region" description="Acidic residues" evidence="1">
    <location>
        <begin position="21"/>
        <end position="30"/>
    </location>
</feature>
<feature type="region of interest" description="Disordered" evidence="1">
    <location>
        <begin position="694"/>
        <end position="718"/>
    </location>
</feature>
<dbReference type="AlphaFoldDB" id="A0A9P8WDC7"/>
<dbReference type="EMBL" id="JAGPYM010000003">
    <property type="protein sequence ID" value="KAH6896924.1"/>
    <property type="molecule type" value="Genomic_DNA"/>
</dbReference>
<reference evidence="2 3" key="1">
    <citation type="journal article" date="2021" name="Nat. Commun.">
        <title>Genetic determinants of endophytism in the Arabidopsis root mycobiome.</title>
        <authorList>
            <person name="Mesny F."/>
            <person name="Miyauchi S."/>
            <person name="Thiergart T."/>
            <person name="Pickel B."/>
            <person name="Atanasova L."/>
            <person name="Karlsson M."/>
            <person name="Huettel B."/>
            <person name="Barry K.W."/>
            <person name="Haridas S."/>
            <person name="Chen C."/>
            <person name="Bauer D."/>
            <person name="Andreopoulos W."/>
            <person name="Pangilinan J."/>
            <person name="LaButti K."/>
            <person name="Riley R."/>
            <person name="Lipzen A."/>
            <person name="Clum A."/>
            <person name="Drula E."/>
            <person name="Henrissat B."/>
            <person name="Kohler A."/>
            <person name="Grigoriev I.V."/>
            <person name="Martin F.M."/>
            <person name="Hacquard S."/>
        </authorList>
    </citation>
    <scope>NUCLEOTIDE SEQUENCE [LARGE SCALE GENOMIC DNA]</scope>
    <source>
        <strain evidence="2 3">MPI-CAGE-CH-0241</strain>
    </source>
</reference>
<dbReference type="GO" id="GO:1990112">
    <property type="term" value="C:RQC complex"/>
    <property type="evidence" value="ECO:0007669"/>
    <property type="project" value="TreeGrafter"/>
</dbReference>